<gene>
    <name evidence="3" type="ORF">C7999DRAFT_32564</name>
</gene>
<evidence type="ECO:0000256" key="1">
    <source>
        <dbReference type="SAM" id="MobiDB-lite"/>
    </source>
</evidence>
<sequence length="332" mass="34291">MFVSPDWAGRIWGRTNCSFNADGSGPSTYSGVDGYGAACVTGDCLGKLDCLSAGRVPATLAEFTLQGGSAHNQTFYDISLVDGYNLPLAIIYHPDPSTSWIPPNLTNCACIASAGYISPPGAPAPPHPSSSSSFQQDSTKPGSVDGAAILPLPPPQACLSACSRTHAPADCCTGPHYGSSEACEPGPYARRAKRVCPDAYSFPFDDVAGTFVVPAFFATTIGTTTNDSTIGDDSGSAGSATAGWEVRFCPQGRSTDILATFGDEMRTIGAGRGLTAEGWRKVKDKGYGKGHWKTESVDGGRARSEGVVRGAVMTAVAAAAATMAVVSWLVLV</sequence>
<dbReference type="EMBL" id="MU857662">
    <property type="protein sequence ID" value="KAK4246984.1"/>
    <property type="molecule type" value="Genomic_DNA"/>
</dbReference>
<evidence type="ECO:0000313" key="3">
    <source>
        <dbReference type="EMBL" id="KAK4246984.1"/>
    </source>
</evidence>
<comment type="caution">
    <text evidence="3">The sequence shown here is derived from an EMBL/GenBank/DDBJ whole genome shotgun (WGS) entry which is preliminary data.</text>
</comment>
<keyword evidence="2" id="KW-1133">Transmembrane helix</keyword>
<keyword evidence="4" id="KW-1185">Reference proteome</keyword>
<keyword evidence="2" id="KW-0812">Transmembrane</keyword>
<feature type="region of interest" description="Disordered" evidence="1">
    <location>
        <begin position="121"/>
        <end position="146"/>
    </location>
</feature>
<dbReference type="PANTHER" id="PTHR31048">
    <property type="entry name" value="OS03G0233200 PROTEIN"/>
    <property type="match status" value="1"/>
</dbReference>
<dbReference type="Gene3D" id="2.60.110.10">
    <property type="entry name" value="Thaumatin"/>
    <property type="match status" value="1"/>
</dbReference>
<dbReference type="PROSITE" id="PS51367">
    <property type="entry name" value="THAUMATIN_2"/>
    <property type="match status" value="1"/>
</dbReference>
<feature type="transmembrane region" description="Helical" evidence="2">
    <location>
        <begin position="311"/>
        <end position="331"/>
    </location>
</feature>
<evidence type="ECO:0000313" key="4">
    <source>
        <dbReference type="Proteomes" id="UP001303647"/>
    </source>
</evidence>
<dbReference type="InterPro" id="IPR037176">
    <property type="entry name" value="Osmotin/thaumatin-like_sf"/>
</dbReference>
<reference evidence="3" key="1">
    <citation type="journal article" date="2023" name="Mol. Phylogenet. Evol.">
        <title>Genome-scale phylogeny and comparative genomics of the fungal order Sordariales.</title>
        <authorList>
            <person name="Hensen N."/>
            <person name="Bonometti L."/>
            <person name="Westerberg I."/>
            <person name="Brannstrom I.O."/>
            <person name="Guillou S."/>
            <person name="Cros-Aarteil S."/>
            <person name="Calhoun S."/>
            <person name="Haridas S."/>
            <person name="Kuo A."/>
            <person name="Mondo S."/>
            <person name="Pangilinan J."/>
            <person name="Riley R."/>
            <person name="LaButti K."/>
            <person name="Andreopoulos B."/>
            <person name="Lipzen A."/>
            <person name="Chen C."/>
            <person name="Yan M."/>
            <person name="Daum C."/>
            <person name="Ng V."/>
            <person name="Clum A."/>
            <person name="Steindorff A."/>
            <person name="Ohm R.A."/>
            <person name="Martin F."/>
            <person name="Silar P."/>
            <person name="Natvig D.O."/>
            <person name="Lalanne C."/>
            <person name="Gautier V."/>
            <person name="Ament-Velasquez S.L."/>
            <person name="Kruys A."/>
            <person name="Hutchinson M.I."/>
            <person name="Powell A.J."/>
            <person name="Barry K."/>
            <person name="Miller A.N."/>
            <person name="Grigoriev I.V."/>
            <person name="Debuchy R."/>
            <person name="Gladieux P."/>
            <person name="Hiltunen Thoren M."/>
            <person name="Johannesson H."/>
        </authorList>
    </citation>
    <scope>NUCLEOTIDE SEQUENCE</scope>
    <source>
        <strain evidence="3">CBS 359.72</strain>
    </source>
</reference>
<dbReference type="Proteomes" id="UP001303647">
    <property type="component" value="Unassembled WGS sequence"/>
</dbReference>
<dbReference type="SMART" id="SM00205">
    <property type="entry name" value="THN"/>
    <property type="match status" value="1"/>
</dbReference>
<accession>A0AAN7CRH7</accession>
<dbReference type="InterPro" id="IPR001938">
    <property type="entry name" value="Thaumatin"/>
</dbReference>
<dbReference type="SUPFAM" id="SSF49870">
    <property type="entry name" value="Osmotin, thaumatin-like protein"/>
    <property type="match status" value="1"/>
</dbReference>
<keyword evidence="2" id="KW-0472">Membrane</keyword>
<name>A0AAN7CRH7_9PEZI</name>
<dbReference type="AlphaFoldDB" id="A0AAN7CRH7"/>
<protein>
    <submittedName>
        <fullName evidence="3">Thaumatin family protein</fullName>
    </submittedName>
</protein>
<evidence type="ECO:0000256" key="2">
    <source>
        <dbReference type="SAM" id="Phobius"/>
    </source>
</evidence>
<proteinExistence type="predicted"/>
<reference evidence="3" key="2">
    <citation type="submission" date="2023-05" db="EMBL/GenBank/DDBJ databases">
        <authorList>
            <consortium name="Lawrence Berkeley National Laboratory"/>
            <person name="Steindorff A."/>
            <person name="Hensen N."/>
            <person name="Bonometti L."/>
            <person name="Westerberg I."/>
            <person name="Brannstrom I.O."/>
            <person name="Guillou S."/>
            <person name="Cros-Aarteil S."/>
            <person name="Calhoun S."/>
            <person name="Haridas S."/>
            <person name="Kuo A."/>
            <person name="Mondo S."/>
            <person name="Pangilinan J."/>
            <person name="Riley R."/>
            <person name="Labutti K."/>
            <person name="Andreopoulos B."/>
            <person name="Lipzen A."/>
            <person name="Chen C."/>
            <person name="Yanf M."/>
            <person name="Daum C."/>
            <person name="Ng V."/>
            <person name="Clum A."/>
            <person name="Ohm R."/>
            <person name="Martin F."/>
            <person name="Silar P."/>
            <person name="Natvig D."/>
            <person name="Lalanne C."/>
            <person name="Gautier V."/>
            <person name="Ament-Velasquez S.L."/>
            <person name="Kruys A."/>
            <person name="Hutchinson M.I."/>
            <person name="Powell A.J."/>
            <person name="Barry K."/>
            <person name="Miller A.N."/>
            <person name="Grigoriev I.V."/>
            <person name="Debuchy R."/>
            <person name="Gladieux P."/>
            <person name="Thoren M.H."/>
            <person name="Johannesson H."/>
        </authorList>
    </citation>
    <scope>NUCLEOTIDE SEQUENCE</scope>
    <source>
        <strain evidence="3">CBS 359.72</strain>
    </source>
</reference>
<dbReference type="Pfam" id="PF00314">
    <property type="entry name" value="Thaumatin"/>
    <property type="match status" value="1"/>
</dbReference>
<organism evidence="3 4">
    <name type="scientific">Corynascus novoguineensis</name>
    <dbReference type="NCBI Taxonomy" id="1126955"/>
    <lineage>
        <taxon>Eukaryota</taxon>
        <taxon>Fungi</taxon>
        <taxon>Dikarya</taxon>
        <taxon>Ascomycota</taxon>
        <taxon>Pezizomycotina</taxon>
        <taxon>Sordariomycetes</taxon>
        <taxon>Sordariomycetidae</taxon>
        <taxon>Sordariales</taxon>
        <taxon>Chaetomiaceae</taxon>
        <taxon>Corynascus</taxon>
    </lineage>
</organism>